<dbReference type="EMBL" id="JAUJYO010000006">
    <property type="protein sequence ID" value="KAK1315159.1"/>
    <property type="molecule type" value="Genomic_DNA"/>
</dbReference>
<feature type="binding site" evidence="6">
    <location>
        <position position="469"/>
    </location>
    <ligand>
        <name>ATP</name>
        <dbReference type="ChEBI" id="CHEBI:30616"/>
    </ligand>
</feature>
<keyword evidence="2" id="KW-0808">Transferase</keyword>
<keyword evidence="3 6" id="KW-0547">Nucleotide-binding</keyword>
<dbReference type="PANTHER" id="PTHR45631:SF202">
    <property type="entry name" value="SENESCENCE-INDUCED RECEPTOR-LIKE SERINE_THREONINE-PROTEIN KINASE"/>
    <property type="match status" value="1"/>
</dbReference>
<evidence type="ECO:0000256" key="6">
    <source>
        <dbReference type="PROSITE-ProRule" id="PRU10141"/>
    </source>
</evidence>
<dbReference type="InterPro" id="IPR024788">
    <property type="entry name" value="Malectin-like_Carb-bd_dom"/>
</dbReference>
<evidence type="ECO:0000256" key="7">
    <source>
        <dbReference type="SAM" id="MobiDB-lite"/>
    </source>
</evidence>
<proteinExistence type="predicted"/>
<evidence type="ECO:0000256" key="4">
    <source>
        <dbReference type="ARBA" id="ARBA00022777"/>
    </source>
</evidence>
<comment type="caution">
    <text evidence="9">The sequence shown here is derived from an EMBL/GenBank/DDBJ whole genome shotgun (WGS) entry which is preliminary data.</text>
</comment>
<keyword evidence="9" id="KW-0675">Receptor</keyword>
<accession>A0AAV9EQB2</accession>
<dbReference type="PROSITE" id="PS00107">
    <property type="entry name" value="PROTEIN_KINASE_ATP"/>
    <property type="match status" value="1"/>
</dbReference>
<keyword evidence="5 6" id="KW-0067">ATP-binding</keyword>
<dbReference type="Pfam" id="PF12819">
    <property type="entry name" value="Malectin_like"/>
    <property type="match status" value="1"/>
</dbReference>
<dbReference type="SUPFAM" id="SSF56112">
    <property type="entry name" value="Protein kinase-like (PK-like)"/>
    <property type="match status" value="1"/>
</dbReference>
<feature type="region of interest" description="Disordered" evidence="7">
    <location>
        <begin position="395"/>
        <end position="426"/>
    </location>
</feature>
<dbReference type="GO" id="GO:0016020">
    <property type="term" value="C:membrane"/>
    <property type="evidence" value="ECO:0007669"/>
    <property type="project" value="UniProtKB-SubCell"/>
</dbReference>
<dbReference type="Gene3D" id="1.10.510.10">
    <property type="entry name" value="Transferase(Phosphotransferase) domain 1"/>
    <property type="match status" value="1"/>
</dbReference>
<dbReference type="GO" id="GO:0004672">
    <property type="term" value="F:protein kinase activity"/>
    <property type="evidence" value="ECO:0007669"/>
    <property type="project" value="InterPro"/>
</dbReference>
<evidence type="ECO:0000256" key="2">
    <source>
        <dbReference type="ARBA" id="ARBA00022679"/>
    </source>
</evidence>
<dbReference type="AlphaFoldDB" id="A0AAV9EQB2"/>
<organism evidence="9 10">
    <name type="scientific">Acorus calamus</name>
    <name type="common">Sweet flag</name>
    <dbReference type="NCBI Taxonomy" id="4465"/>
    <lineage>
        <taxon>Eukaryota</taxon>
        <taxon>Viridiplantae</taxon>
        <taxon>Streptophyta</taxon>
        <taxon>Embryophyta</taxon>
        <taxon>Tracheophyta</taxon>
        <taxon>Spermatophyta</taxon>
        <taxon>Magnoliopsida</taxon>
        <taxon>Liliopsida</taxon>
        <taxon>Acoraceae</taxon>
        <taxon>Acorus</taxon>
    </lineage>
</organism>
<dbReference type="InterPro" id="IPR017441">
    <property type="entry name" value="Protein_kinase_ATP_BS"/>
</dbReference>
<comment type="subcellular location">
    <subcellularLocation>
        <location evidence="1">Membrane</location>
        <topology evidence="1">Single-pass membrane protein</topology>
    </subcellularLocation>
</comment>
<dbReference type="InterPro" id="IPR000719">
    <property type="entry name" value="Prot_kinase_dom"/>
</dbReference>
<protein>
    <submittedName>
        <fullName evidence="9">LRR receptor-like serine/threonine-protein kinase</fullName>
    </submittedName>
</protein>
<evidence type="ECO:0000259" key="8">
    <source>
        <dbReference type="PROSITE" id="PS50011"/>
    </source>
</evidence>
<evidence type="ECO:0000256" key="1">
    <source>
        <dbReference type="ARBA" id="ARBA00004167"/>
    </source>
</evidence>
<name>A0AAV9EQB2_ACOCL</name>
<keyword evidence="4 9" id="KW-0418">Kinase</keyword>
<gene>
    <name evidence="9" type="ORF">QJS10_CPA06g00883</name>
</gene>
<reference evidence="9" key="1">
    <citation type="journal article" date="2023" name="Nat. Commun.">
        <title>Diploid and tetraploid genomes of Acorus and the evolution of monocots.</title>
        <authorList>
            <person name="Ma L."/>
            <person name="Liu K.W."/>
            <person name="Li Z."/>
            <person name="Hsiao Y.Y."/>
            <person name="Qi Y."/>
            <person name="Fu T."/>
            <person name="Tang G.D."/>
            <person name="Zhang D."/>
            <person name="Sun W.H."/>
            <person name="Liu D.K."/>
            <person name="Li Y."/>
            <person name="Chen G.Z."/>
            <person name="Liu X.D."/>
            <person name="Liao X.Y."/>
            <person name="Jiang Y.T."/>
            <person name="Yu X."/>
            <person name="Hao Y."/>
            <person name="Huang J."/>
            <person name="Zhao X.W."/>
            <person name="Ke S."/>
            <person name="Chen Y.Y."/>
            <person name="Wu W.L."/>
            <person name="Hsu J.L."/>
            <person name="Lin Y.F."/>
            <person name="Huang M.D."/>
            <person name="Li C.Y."/>
            <person name="Huang L."/>
            <person name="Wang Z.W."/>
            <person name="Zhao X."/>
            <person name="Zhong W.Y."/>
            <person name="Peng D.H."/>
            <person name="Ahmad S."/>
            <person name="Lan S."/>
            <person name="Zhang J.S."/>
            <person name="Tsai W.C."/>
            <person name="Van de Peer Y."/>
            <person name="Liu Z.J."/>
        </authorList>
    </citation>
    <scope>NUCLEOTIDE SEQUENCE</scope>
    <source>
        <strain evidence="9">CP</strain>
    </source>
</reference>
<dbReference type="Proteomes" id="UP001180020">
    <property type="component" value="Unassembled WGS sequence"/>
</dbReference>
<evidence type="ECO:0000313" key="10">
    <source>
        <dbReference type="Proteomes" id="UP001180020"/>
    </source>
</evidence>
<evidence type="ECO:0000313" key="9">
    <source>
        <dbReference type="EMBL" id="KAK1315159.1"/>
    </source>
</evidence>
<dbReference type="InterPro" id="IPR011009">
    <property type="entry name" value="Kinase-like_dom_sf"/>
</dbReference>
<dbReference type="GO" id="GO:0005524">
    <property type="term" value="F:ATP binding"/>
    <property type="evidence" value="ECO:0007669"/>
    <property type="project" value="UniProtKB-UniRule"/>
</dbReference>
<dbReference type="SMART" id="SM00220">
    <property type="entry name" value="S_TKc"/>
    <property type="match status" value="1"/>
</dbReference>
<sequence length="675" mass="75464">MVKALIARNSIRKVQLPNGTFSADPQVIKNHAVDFFKNLLNRERFISIDCGIPKNSDYTDDTYKITYTSDDEFIDTGVNAKISPAFMSANDPRKLYVTLRSFPNGDRNCYNLSPFGGSAKGNKYLIRASFMYGNYDGQNVIPQFDLHVGVNRWKTVELSDASSSIYYEIIHVSRTSNVSVCLVNTRGGVPFISGLELRQLDGDSYKAATEASSLVKFLRYNCGGLQDFIRFPDDNLDRIWQSYNQTTQNPISTTSNVNKNNLFNLPSAVMGTAVTPSTGDALEFDWQTSAVVGSNDGQHIYMHFSELQLLKTNESRKFGFEINGQSFYKPFQPDYLSVDTIFSPNPLNGTTYNVSLQKTSDSTLPPILNAVEVYFVRPMQISPTYDQDEINHEKKQNITSRDPVPCPQEQDVGGSHDKRSNNSAHPDVGQFTYAAIEKMTNNFDSLIGKGGYGTVYLGHKNDGTAIAVKVLFTQGTTEFRNEIEVLMKVQHENLVPFIGYCDDGIKKALIYEYMSGGNLKEHLGKDTGPAEWGQRLNIAIDVAKGLEHLHNECKPHIIHRDIKSENILLDENSVAKVADFGISRILPENVTSIITKVMGTVGYLDPEMLDMKKDVADPRFEGKYHKRSLEEAIQIARECTSSEFRSRPTMSVVVSKLGRAYDIDNAQQLVSSANE</sequence>
<dbReference type="PROSITE" id="PS50011">
    <property type="entry name" value="PROTEIN_KINASE_DOM"/>
    <property type="match status" value="1"/>
</dbReference>
<dbReference type="Pfam" id="PF00069">
    <property type="entry name" value="Pkinase"/>
    <property type="match status" value="1"/>
</dbReference>
<keyword evidence="10" id="KW-1185">Reference proteome</keyword>
<evidence type="ECO:0000256" key="5">
    <source>
        <dbReference type="ARBA" id="ARBA00022840"/>
    </source>
</evidence>
<reference evidence="9" key="2">
    <citation type="submission" date="2023-06" db="EMBL/GenBank/DDBJ databases">
        <authorList>
            <person name="Ma L."/>
            <person name="Liu K.-W."/>
            <person name="Li Z."/>
            <person name="Hsiao Y.-Y."/>
            <person name="Qi Y."/>
            <person name="Fu T."/>
            <person name="Tang G."/>
            <person name="Zhang D."/>
            <person name="Sun W.-H."/>
            <person name="Liu D.-K."/>
            <person name="Li Y."/>
            <person name="Chen G.-Z."/>
            <person name="Liu X.-D."/>
            <person name="Liao X.-Y."/>
            <person name="Jiang Y.-T."/>
            <person name="Yu X."/>
            <person name="Hao Y."/>
            <person name="Huang J."/>
            <person name="Zhao X.-W."/>
            <person name="Ke S."/>
            <person name="Chen Y.-Y."/>
            <person name="Wu W.-L."/>
            <person name="Hsu J.-L."/>
            <person name="Lin Y.-F."/>
            <person name="Huang M.-D."/>
            <person name="Li C.-Y."/>
            <person name="Huang L."/>
            <person name="Wang Z.-W."/>
            <person name="Zhao X."/>
            <person name="Zhong W.-Y."/>
            <person name="Peng D.-H."/>
            <person name="Ahmad S."/>
            <person name="Lan S."/>
            <person name="Zhang J.-S."/>
            <person name="Tsai W.-C."/>
            <person name="Van De Peer Y."/>
            <person name="Liu Z.-J."/>
        </authorList>
    </citation>
    <scope>NUCLEOTIDE SEQUENCE</scope>
    <source>
        <strain evidence="9">CP</strain>
        <tissue evidence="9">Leaves</tissue>
    </source>
</reference>
<dbReference type="PANTHER" id="PTHR45631">
    <property type="entry name" value="OS07G0107800 PROTEIN-RELATED"/>
    <property type="match status" value="1"/>
</dbReference>
<evidence type="ECO:0000256" key="3">
    <source>
        <dbReference type="ARBA" id="ARBA00022741"/>
    </source>
</evidence>
<dbReference type="Gene3D" id="3.30.200.20">
    <property type="entry name" value="Phosphorylase Kinase, domain 1"/>
    <property type="match status" value="1"/>
</dbReference>
<feature type="domain" description="Protein kinase" evidence="8">
    <location>
        <begin position="441"/>
        <end position="675"/>
    </location>
</feature>
<dbReference type="InterPro" id="IPR008271">
    <property type="entry name" value="Ser/Thr_kinase_AS"/>
</dbReference>
<dbReference type="PROSITE" id="PS00108">
    <property type="entry name" value="PROTEIN_KINASE_ST"/>
    <property type="match status" value="1"/>
</dbReference>